<dbReference type="EMBL" id="LSYS01004372">
    <property type="protein sequence ID" value="OPJ79604.1"/>
    <property type="molecule type" value="Genomic_DNA"/>
</dbReference>
<feature type="region of interest" description="Disordered" evidence="1">
    <location>
        <begin position="71"/>
        <end position="104"/>
    </location>
</feature>
<comment type="caution">
    <text evidence="2">The sequence shown here is derived from an EMBL/GenBank/DDBJ whole genome shotgun (WGS) entry which is preliminary data.</text>
</comment>
<feature type="region of interest" description="Disordered" evidence="1">
    <location>
        <begin position="1"/>
        <end position="25"/>
    </location>
</feature>
<dbReference type="AlphaFoldDB" id="A0A1V4K5D1"/>
<reference evidence="2 3" key="1">
    <citation type="submission" date="2016-02" db="EMBL/GenBank/DDBJ databases">
        <title>Band-tailed pigeon sequencing and assembly.</title>
        <authorList>
            <person name="Soares A.E."/>
            <person name="Novak B.J."/>
            <person name="Rice E.S."/>
            <person name="O'Connell B."/>
            <person name="Chang D."/>
            <person name="Weber S."/>
            <person name="Shapiro B."/>
        </authorList>
    </citation>
    <scope>NUCLEOTIDE SEQUENCE [LARGE SCALE GENOMIC DNA]</scope>
    <source>
        <strain evidence="2">BTP2013</strain>
        <tissue evidence="2">Blood</tissue>
    </source>
</reference>
<evidence type="ECO:0000313" key="2">
    <source>
        <dbReference type="EMBL" id="OPJ79604.1"/>
    </source>
</evidence>
<name>A0A1V4K5D1_PATFA</name>
<keyword evidence="3" id="KW-1185">Reference proteome</keyword>
<gene>
    <name evidence="2" type="ORF">AV530_009133</name>
</gene>
<organism evidence="2 3">
    <name type="scientific">Patagioenas fasciata monilis</name>
    <dbReference type="NCBI Taxonomy" id="372326"/>
    <lineage>
        <taxon>Eukaryota</taxon>
        <taxon>Metazoa</taxon>
        <taxon>Chordata</taxon>
        <taxon>Craniata</taxon>
        <taxon>Vertebrata</taxon>
        <taxon>Euteleostomi</taxon>
        <taxon>Archelosauria</taxon>
        <taxon>Archosauria</taxon>
        <taxon>Dinosauria</taxon>
        <taxon>Saurischia</taxon>
        <taxon>Theropoda</taxon>
        <taxon>Coelurosauria</taxon>
        <taxon>Aves</taxon>
        <taxon>Neognathae</taxon>
        <taxon>Neoaves</taxon>
        <taxon>Columbimorphae</taxon>
        <taxon>Columbiformes</taxon>
        <taxon>Columbidae</taxon>
        <taxon>Patagioenas</taxon>
    </lineage>
</organism>
<evidence type="ECO:0000313" key="3">
    <source>
        <dbReference type="Proteomes" id="UP000190648"/>
    </source>
</evidence>
<evidence type="ECO:0000256" key="1">
    <source>
        <dbReference type="SAM" id="MobiDB-lite"/>
    </source>
</evidence>
<protein>
    <submittedName>
        <fullName evidence="2">Uncharacterized protein</fullName>
    </submittedName>
</protein>
<feature type="compositionally biased region" description="Basic and acidic residues" evidence="1">
    <location>
        <begin position="1"/>
        <end position="20"/>
    </location>
</feature>
<dbReference type="Proteomes" id="UP000190648">
    <property type="component" value="Unassembled WGS sequence"/>
</dbReference>
<proteinExistence type="predicted"/>
<sequence>MHKDLQGADAEQQREGREPRSSLPGAAALWSVRGVGPRAAVAVRHTQRWPLPSSRAGNELAWLLEVEKQENQHVRRSPTWKKTLLNSDSCPPRPPQSERATRPR</sequence>
<accession>A0A1V4K5D1</accession>